<dbReference type="InterPro" id="IPR020568">
    <property type="entry name" value="Ribosomal_Su5_D2-typ_SF"/>
</dbReference>
<feature type="domain" description="Galactokinase N-terminal" evidence="10">
    <location>
        <begin position="12"/>
        <end position="58"/>
    </location>
</feature>
<keyword evidence="6" id="KW-0119">Carbohydrate metabolism</keyword>
<dbReference type="InterPro" id="IPR006204">
    <property type="entry name" value="GHMP_kinase_N_dom"/>
</dbReference>
<keyword evidence="5" id="KW-0067">ATP-binding</keyword>
<dbReference type="InterPro" id="IPR014721">
    <property type="entry name" value="Ribsml_uS5_D2-typ_fold_subgr"/>
</dbReference>
<keyword evidence="4" id="KW-0418">Kinase</keyword>
<evidence type="ECO:0000256" key="4">
    <source>
        <dbReference type="ARBA" id="ARBA00022777"/>
    </source>
</evidence>
<dbReference type="Pfam" id="PF08544">
    <property type="entry name" value="GHMP_kinases_C"/>
    <property type="match status" value="1"/>
</dbReference>
<evidence type="ECO:0000259" key="9">
    <source>
        <dbReference type="Pfam" id="PF08544"/>
    </source>
</evidence>
<dbReference type="RefSeq" id="WP_210352488.1">
    <property type="nucleotide sequence ID" value="NZ_JAEQMU010000001.1"/>
</dbReference>
<dbReference type="InterPro" id="IPR013750">
    <property type="entry name" value="GHMP_kinase_C_dom"/>
</dbReference>
<evidence type="ECO:0000313" key="12">
    <source>
        <dbReference type="Proteomes" id="UP001597440"/>
    </source>
</evidence>
<dbReference type="PRINTS" id="PR00959">
    <property type="entry name" value="MEVGALKINASE"/>
</dbReference>
<evidence type="ECO:0000313" key="11">
    <source>
        <dbReference type="EMBL" id="MFD2556452.1"/>
    </source>
</evidence>
<dbReference type="InterPro" id="IPR006206">
    <property type="entry name" value="Mevalonate/galactokinase"/>
</dbReference>
<keyword evidence="2 11" id="KW-0808">Transferase</keyword>
<dbReference type="EMBL" id="JBHULD010000018">
    <property type="protein sequence ID" value="MFD2556452.1"/>
    <property type="molecule type" value="Genomic_DNA"/>
</dbReference>
<gene>
    <name evidence="11" type="primary">galK</name>
    <name evidence="11" type="ORF">ACFSQW_18800</name>
</gene>
<dbReference type="PANTHER" id="PTHR10457:SF7">
    <property type="entry name" value="GALACTOKINASE-RELATED"/>
    <property type="match status" value="1"/>
</dbReference>
<dbReference type="SUPFAM" id="SSF55060">
    <property type="entry name" value="GHMP Kinase, C-terminal domain"/>
    <property type="match status" value="1"/>
</dbReference>
<protein>
    <recommendedName>
        <fullName evidence="7">Galactokinase</fullName>
        <ecNumber evidence="7">2.7.1.6</ecNumber>
    </recommendedName>
</protein>
<dbReference type="InterPro" id="IPR036554">
    <property type="entry name" value="GHMP_kinase_C_sf"/>
</dbReference>
<dbReference type="NCBIfam" id="TIGR00131">
    <property type="entry name" value="gal_kin"/>
    <property type="match status" value="1"/>
</dbReference>
<evidence type="ECO:0000256" key="7">
    <source>
        <dbReference type="NCBIfam" id="TIGR00131"/>
    </source>
</evidence>
<dbReference type="PIRSF" id="PIRSF000530">
    <property type="entry name" value="Galactokinase"/>
    <property type="match status" value="1"/>
</dbReference>
<sequence length="383" mass="43027">MDNIANKVATIHTQRFDQEPDVFRSPGRINIIGEHTDYNEGFVLPAAIDRYVYIGISRRVDNLIKLYSINFDKIVYSTVELIEMQEEQWANYILGICKLLAPTYSHGFEMTVYGDVPIGAGLSSSAALESAVGYAVNAVFALGYDRMQLAQIGQQCEHQFIGVRCGIMDQFASLHGRLNQVMKLDCRNLDYSYFPLELGDYEFVLLNTNVSHSLASSAYNDRRSQCETGVAQLQMRYPEVHSLRDASVEMLDLAIPDPSEQSYIKSRFVIEEIQRVSKVCDYLNEGALDKVGELMYATHRGLKEAYEVSCPELDYLVDYIREYPEVLGARMMGGGFGGCTLNLVKKTFVAELIERVSKAYESLFGIALDSYVVKLGEGTAHVH</sequence>
<dbReference type="PRINTS" id="PR00473">
    <property type="entry name" value="GALCTOKINASE"/>
</dbReference>
<dbReference type="SUPFAM" id="SSF54211">
    <property type="entry name" value="Ribosomal protein S5 domain 2-like"/>
    <property type="match status" value="1"/>
</dbReference>
<keyword evidence="3" id="KW-0547">Nucleotide-binding</keyword>
<proteinExistence type="inferred from homology"/>
<dbReference type="Proteomes" id="UP001597440">
    <property type="component" value="Unassembled WGS sequence"/>
</dbReference>
<dbReference type="Gene3D" id="3.30.70.890">
    <property type="entry name" value="GHMP kinase, C-terminal domain"/>
    <property type="match status" value="1"/>
</dbReference>
<dbReference type="EC" id="2.7.1.6" evidence="7"/>
<dbReference type="InterPro" id="IPR019741">
    <property type="entry name" value="Galactokinase_CS"/>
</dbReference>
<dbReference type="InterPro" id="IPR019539">
    <property type="entry name" value="GalKase_N"/>
</dbReference>
<evidence type="ECO:0000256" key="5">
    <source>
        <dbReference type="ARBA" id="ARBA00022840"/>
    </source>
</evidence>
<name>A0ABW5L954_9SPHI</name>
<keyword evidence="12" id="KW-1185">Reference proteome</keyword>
<organism evidence="11 12">
    <name type="scientific">Sphingobacterium tabacisoli</name>
    <dbReference type="NCBI Taxonomy" id="2044855"/>
    <lineage>
        <taxon>Bacteria</taxon>
        <taxon>Pseudomonadati</taxon>
        <taxon>Bacteroidota</taxon>
        <taxon>Sphingobacteriia</taxon>
        <taxon>Sphingobacteriales</taxon>
        <taxon>Sphingobacteriaceae</taxon>
        <taxon>Sphingobacterium</taxon>
    </lineage>
</organism>
<dbReference type="Pfam" id="PF00288">
    <property type="entry name" value="GHMP_kinases_N"/>
    <property type="match status" value="1"/>
</dbReference>
<evidence type="ECO:0000259" key="10">
    <source>
        <dbReference type="Pfam" id="PF10509"/>
    </source>
</evidence>
<keyword evidence="6" id="KW-0299">Galactose metabolism</keyword>
<accession>A0ABW5L954</accession>
<dbReference type="PANTHER" id="PTHR10457">
    <property type="entry name" value="MEVALONATE KINASE/GALACTOKINASE"/>
    <property type="match status" value="1"/>
</dbReference>
<dbReference type="InterPro" id="IPR006203">
    <property type="entry name" value="GHMP_knse_ATP-bd_CS"/>
</dbReference>
<dbReference type="InterPro" id="IPR000705">
    <property type="entry name" value="Galactokinase"/>
</dbReference>
<evidence type="ECO:0000256" key="3">
    <source>
        <dbReference type="ARBA" id="ARBA00022741"/>
    </source>
</evidence>
<feature type="domain" description="GHMP kinase N-terminal" evidence="8">
    <location>
        <begin position="91"/>
        <end position="176"/>
    </location>
</feature>
<dbReference type="PROSITE" id="PS00106">
    <property type="entry name" value="GALACTOKINASE"/>
    <property type="match status" value="1"/>
</dbReference>
<evidence type="ECO:0000256" key="1">
    <source>
        <dbReference type="ARBA" id="ARBA00006566"/>
    </source>
</evidence>
<dbReference type="PROSITE" id="PS00627">
    <property type="entry name" value="GHMP_KINASES_ATP"/>
    <property type="match status" value="1"/>
</dbReference>
<reference evidence="12" key="1">
    <citation type="journal article" date="2019" name="Int. J. Syst. Evol. Microbiol.">
        <title>The Global Catalogue of Microorganisms (GCM) 10K type strain sequencing project: providing services to taxonomists for standard genome sequencing and annotation.</title>
        <authorList>
            <consortium name="The Broad Institute Genomics Platform"/>
            <consortium name="The Broad Institute Genome Sequencing Center for Infectious Disease"/>
            <person name="Wu L."/>
            <person name="Ma J."/>
        </authorList>
    </citation>
    <scope>NUCLEOTIDE SEQUENCE [LARGE SCALE GENOMIC DNA]</scope>
    <source>
        <strain evidence="12">KCTC 52298</strain>
    </source>
</reference>
<evidence type="ECO:0000256" key="6">
    <source>
        <dbReference type="ARBA" id="ARBA00023144"/>
    </source>
</evidence>
<feature type="domain" description="GHMP kinase C-terminal" evidence="9">
    <location>
        <begin position="283"/>
        <end position="361"/>
    </location>
</feature>
<evidence type="ECO:0000259" key="8">
    <source>
        <dbReference type="Pfam" id="PF00288"/>
    </source>
</evidence>
<evidence type="ECO:0000256" key="2">
    <source>
        <dbReference type="ARBA" id="ARBA00022679"/>
    </source>
</evidence>
<comment type="similarity">
    <text evidence="1">Belongs to the GHMP kinase family. GalK subfamily.</text>
</comment>
<comment type="caution">
    <text evidence="11">The sequence shown here is derived from an EMBL/GenBank/DDBJ whole genome shotgun (WGS) entry which is preliminary data.</text>
</comment>
<dbReference type="Pfam" id="PF10509">
    <property type="entry name" value="GalKase_gal_bdg"/>
    <property type="match status" value="1"/>
</dbReference>
<dbReference type="GO" id="GO:0004335">
    <property type="term" value="F:galactokinase activity"/>
    <property type="evidence" value="ECO:0007669"/>
    <property type="project" value="UniProtKB-EC"/>
</dbReference>
<dbReference type="Gene3D" id="3.30.230.10">
    <property type="match status" value="1"/>
</dbReference>